<evidence type="ECO:0000256" key="2">
    <source>
        <dbReference type="PIRNR" id="PIRNR026508"/>
    </source>
</evidence>
<sequence>MTNENEGLPEVPQLTLELGIPEPSAAAAAVPEKLPDASELLNPENSGLTDQELSTVRDFAQKIDVTNATHILQYGYGAQQKIADFSENALTNVRTKDMGEVGSMISGLVVELKGFSATEESKGFLGLFRRAGRSIEELKAKFVSVERNVDSIINVLEKHQITLLKDVAMLDKMYDLNLAYFKELTMYILAGRMKLDELVKTELPRLQEAARQSGKPEDAQAANSFAEMCNRFDKKLHDLSLTRMISLQMGPQIKLIQNTDSIMVEKIQSSLVNTIPLWKNQMVLALGMAHSKKAIEAQRAVTEITNDLLRKNADVLKSNTIDAAREAERSIVDIDTLKHTNQQLIETLDEVLTIQTEGFNKRRQAEGELVRIENELKNKLLEVRSAVQR</sequence>
<evidence type="ECO:0000313" key="4">
    <source>
        <dbReference type="EMBL" id="MFC7151775.1"/>
    </source>
</evidence>
<dbReference type="PIRSF" id="PIRSF026508">
    <property type="entry name" value="TelA"/>
    <property type="match status" value="1"/>
</dbReference>
<dbReference type="PANTHER" id="PTHR38432">
    <property type="entry name" value="TELA-LIKE PROTEIN SAOUHSC_01408"/>
    <property type="match status" value="1"/>
</dbReference>
<feature type="coiled-coil region" evidence="3">
    <location>
        <begin position="362"/>
        <end position="389"/>
    </location>
</feature>
<keyword evidence="5" id="KW-1185">Reference proteome</keyword>
<dbReference type="Proteomes" id="UP001596378">
    <property type="component" value="Unassembled WGS sequence"/>
</dbReference>
<evidence type="ECO:0000256" key="3">
    <source>
        <dbReference type="SAM" id="Coils"/>
    </source>
</evidence>
<dbReference type="PANTHER" id="PTHR38432:SF1">
    <property type="entry name" value="TELA-LIKE PROTEIN SAOUHSC_01408"/>
    <property type="match status" value="1"/>
</dbReference>
<dbReference type="RefSeq" id="WP_378052263.1">
    <property type="nucleotide sequence ID" value="NZ_JBHMDN010000048.1"/>
</dbReference>
<dbReference type="Pfam" id="PF05816">
    <property type="entry name" value="TelA"/>
    <property type="match status" value="1"/>
</dbReference>
<reference evidence="5" key="1">
    <citation type="journal article" date="2019" name="Int. J. Syst. Evol. Microbiol.">
        <title>The Global Catalogue of Microorganisms (GCM) 10K type strain sequencing project: providing services to taxonomists for standard genome sequencing and annotation.</title>
        <authorList>
            <consortium name="The Broad Institute Genomics Platform"/>
            <consortium name="The Broad Institute Genome Sequencing Center for Infectious Disease"/>
            <person name="Wu L."/>
            <person name="Ma J."/>
        </authorList>
    </citation>
    <scope>NUCLEOTIDE SEQUENCE [LARGE SCALE GENOMIC DNA]</scope>
    <source>
        <strain evidence="5">KCTC 12907</strain>
    </source>
</reference>
<comment type="similarity">
    <text evidence="1 2">Belongs to the TelA family.</text>
</comment>
<evidence type="ECO:0000313" key="5">
    <source>
        <dbReference type="Proteomes" id="UP001596378"/>
    </source>
</evidence>
<evidence type="ECO:0000256" key="1">
    <source>
        <dbReference type="ARBA" id="ARBA00005541"/>
    </source>
</evidence>
<proteinExistence type="inferred from homology"/>
<name>A0ABW2FEX4_9BACL</name>
<organism evidence="4 5">
    <name type="scientific">Cohnella cellulosilytica</name>
    <dbReference type="NCBI Taxonomy" id="986710"/>
    <lineage>
        <taxon>Bacteria</taxon>
        <taxon>Bacillati</taxon>
        <taxon>Bacillota</taxon>
        <taxon>Bacilli</taxon>
        <taxon>Bacillales</taxon>
        <taxon>Paenibacillaceae</taxon>
        <taxon>Cohnella</taxon>
    </lineage>
</organism>
<dbReference type="InterPro" id="IPR008863">
    <property type="entry name" value="Toxic_anion-R_TelA"/>
</dbReference>
<comment type="caution">
    <text evidence="4">The sequence shown here is derived from an EMBL/GenBank/DDBJ whole genome shotgun (WGS) entry which is preliminary data.</text>
</comment>
<accession>A0ABW2FEX4</accession>
<keyword evidence="3" id="KW-0175">Coiled coil</keyword>
<protein>
    <submittedName>
        <fullName evidence="4">Toxic anion resistance protein</fullName>
    </submittedName>
</protein>
<gene>
    <name evidence="4" type="ORF">ACFQMJ_24830</name>
</gene>
<dbReference type="EMBL" id="JBHTAI010000018">
    <property type="protein sequence ID" value="MFC7151775.1"/>
    <property type="molecule type" value="Genomic_DNA"/>
</dbReference>